<accession>A0AAW1KBH2</accession>
<dbReference type="GO" id="GO:0010206">
    <property type="term" value="P:photosystem II repair"/>
    <property type="evidence" value="ECO:0007669"/>
    <property type="project" value="InterPro"/>
</dbReference>
<evidence type="ECO:0000259" key="2">
    <source>
        <dbReference type="Pfam" id="PF20675"/>
    </source>
</evidence>
<evidence type="ECO:0000256" key="1">
    <source>
        <dbReference type="SAM" id="MobiDB-lite"/>
    </source>
</evidence>
<sequence length="212" mass="22766">MASTSFLSTTNTFTHLPSNNPLSPTTSSSLPLQKHNVVVCKASSEQHVSLSKRSLTLSLSSAVLLSIAGKVVAAPLEAEDDLELLEKVKQDRKKRLERQGIINSSAKEKGYLQEVVYKLSEVGQAIDSNDLNAASSVLGSDWIKKANTAFDKLTESAEEKAEVDSFNTSISQLISSVGNKDMESSKLAFVSSATAFENWTTLTGLNGQLKGL</sequence>
<comment type="caution">
    <text evidence="3">The sequence shown here is derived from an EMBL/GenBank/DDBJ whole genome shotgun (WGS) entry which is preliminary data.</text>
</comment>
<feature type="domain" description="Maintenance of Photosystem II under High light 2 C-terminal" evidence="2">
    <location>
        <begin position="111"/>
        <end position="212"/>
    </location>
</feature>
<dbReference type="PANTHER" id="PTHR35742">
    <property type="entry name" value="THYLAKOID LUMENAL 16.5 KDA PROTEIN, CHLOROPLASTIC"/>
    <property type="match status" value="1"/>
</dbReference>
<keyword evidence="4" id="KW-1185">Reference proteome</keyword>
<protein>
    <recommendedName>
        <fullName evidence="2">Maintenance of Photosystem II under High light 2 C-terminal domain-containing protein</fullName>
    </recommendedName>
</protein>
<dbReference type="PANTHER" id="PTHR35742:SF1">
    <property type="entry name" value="THYLAKOID LUMENAL 16.5 KDA PROTEIN, CHLOROPLASTIC"/>
    <property type="match status" value="1"/>
</dbReference>
<dbReference type="Pfam" id="PF20675">
    <property type="entry name" value="MPH2"/>
    <property type="match status" value="1"/>
</dbReference>
<organism evidence="3 4">
    <name type="scientific">Saponaria officinalis</name>
    <name type="common">Common soapwort</name>
    <name type="synonym">Lychnis saponaria</name>
    <dbReference type="NCBI Taxonomy" id="3572"/>
    <lineage>
        <taxon>Eukaryota</taxon>
        <taxon>Viridiplantae</taxon>
        <taxon>Streptophyta</taxon>
        <taxon>Embryophyta</taxon>
        <taxon>Tracheophyta</taxon>
        <taxon>Spermatophyta</taxon>
        <taxon>Magnoliopsida</taxon>
        <taxon>eudicotyledons</taxon>
        <taxon>Gunneridae</taxon>
        <taxon>Pentapetalae</taxon>
        <taxon>Caryophyllales</taxon>
        <taxon>Caryophyllaceae</taxon>
        <taxon>Caryophylleae</taxon>
        <taxon>Saponaria</taxon>
    </lineage>
</organism>
<gene>
    <name evidence="3" type="ORF">RND81_06G148900</name>
</gene>
<evidence type="ECO:0000313" key="3">
    <source>
        <dbReference type="EMBL" id="KAK9715196.1"/>
    </source>
</evidence>
<dbReference type="InterPro" id="IPR038862">
    <property type="entry name" value="MPH2"/>
</dbReference>
<evidence type="ECO:0000313" key="4">
    <source>
        <dbReference type="Proteomes" id="UP001443914"/>
    </source>
</evidence>
<dbReference type="InterPro" id="IPR049072">
    <property type="entry name" value="MPH2_C"/>
</dbReference>
<proteinExistence type="predicted"/>
<dbReference type="AlphaFoldDB" id="A0AAW1KBH2"/>
<name>A0AAW1KBH2_SAPOF</name>
<reference evidence="3" key="1">
    <citation type="submission" date="2024-03" db="EMBL/GenBank/DDBJ databases">
        <title>WGS assembly of Saponaria officinalis var. Norfolk2.</title>
        <authorList>
            <person name="Jenkins J."/>
            <person name="Shu S."/>
            <person name="Grimwood J."/>
            <person name="Barry K."/>
            <person name="Goodstein D."/>
            <person name="Schmutz J."/>
            <person name="Leebens-Mack J."/>
            <person name="Osbourn A."/>
        </authorList>
    </citation>
    <scope>NUCLEOTIDE SEQUENCE [LARGE SCALE GENOMIC DNA]</scope>
    <source>
        <strain evidence="3">JIC</strain>
    </source>
</reference>
<feature type="region of interest" description="Disordered" evidence="1">
    <location>
        <begin position="1"/>
        <end position="29"/>
    </location>
</feature>
<dbReference type="EMBL" id="JBDFQZ010000006">
    <property type="protein sequence ID" value="KAK9715196.1"/>
    <property type="molecule type" value="Genomic_DNA"/>
</dbReference>
<dbReference type="Proteomes" id="UP001443914">
    <property type="component" value="Unassembled WGS sequence"/>
</dbReference>